<dbReference type="GO" id="GO:0000324">
    <property type="term" value="C:fungal-type vacuole"/>
    <property type="evidence" value="ECO:0007669"/>
    <property type="project" value="TreeGrafter"/>
</dbReference>
<comment type="caution">
    <text evidence="4">The sequence shown here is derived from an EMBL/GenBank/DDBJ whole genome shotgun (WGS) entry which is preliminary data.</text>
</comment>
<proteinExistence type="inferred from homology"/>
<dbReference type="FunFam" id="3.40.30.10:FF:000093">
    <property type="entry name" value="Glutaredoxin 2"/>
    <property type="match status" value="1"/>
</dbReference>
<sequence>MNTPPTRPWAGSPYRRRRVIWLVIILFVVALLFLSKYPIPSFLSLSSSLKDYGFSPSSSRAGRVAEAKQAENAALHTAAVREVDALLHFVTAYPERRLDEDGGSIRVEGLGSVTVDSENPVDFRVYSPEGDDDWEAHLKTLNAKYPLVVFSKTYCPYSQRAKALLTTYDISPPPKIIEINTRSDGPQIQAILARLTGRTTVPNILLKGETIGGSDDIQNMHDEQRLKTLLEEGGLKVHANIVSCSLRHIL</sequence>
<dbReference type="Pfam" id="PF00462">
    <property type="entry name" value="Glutaredoxin"/>
    <property type="match status" value="1"/>
</dbReference>
<dbReference type="InterPro" id="IPR002109">
    <property type="entry name" value="Glutaredoxin"/>
</dbReference>
<dbReference type="PANTHER" id="PTHR45694:SF5">
    <property type="entry name" value="GLUTAREDOXIN 2"/>
    <property type="match status" value="1"/>
</dbReference>
<dbReference type="STRING" id="5627.A0A1C7M1S9"/>
<evidence type="ECO:0000256" key="2">
    <source>
        <dbReference type="SAM" id="Phobius"/>
    </source>
</evidence>
<dbReference type="InterPro" id="IPR014025">
    <property type="entry name" value="Glutaredoxin_subgr"/>
</dbReference>
<keyword evidence="2" id="KW-1133">Transmembrane helix</keyword>
<dbReference type="EMBL" id="LUGG01000013">
    <property type="protein sequence ID" value="OBZ70880.1"/>
    <property type="molecule type" value="Genomic_DNA"/>
</dbReference>
<organism evidence="4 5">
    <name type="scientific">Grifola frondosa</name>
    <name type="common">Maitake</name>
    <name type="synonym">Polyporus frondosus</name>
    <dbReference type="NCBI Taxonomy" id="5627"/>
    <lineage>
        <taxon>Eukaryota</taxon>
        <taxon>Fungi</taxon>
        <taxon>Dikarya</taxon>
        <taxon>Basidiomycota</taxon>
        <taxon>Agaricomycotina</taxon>
        <taxon>Agaricomycetes</taxon>
        <taxon>Polyporales</taxon>
        <taxon>Grifolaceae</taxon>
        <taxon>Grifola</taxon>
    </lineage>
</organism>
<dbReference type="GO" id="GO:0005796">
    <property type="term" value="C:Golgi lumen"/>
    <property type="evidence" value="ECO:0007669"/>
    <property type="project" value="TreeGrafter"/>
</dbReference>
<dbReference type="CDD" id="cd03419">
    <property type="entry name" value="GRX_GRXh_1_2_like"/>
    <property type="match status" value="1"/>
</dbReference>
<comment type="similarity">
    <text evidence="1">Belongs to the glutaredoxin family. Monothiol subfamily.</text>
</comment>
<evidence type="ECO:0000256" key="1">
    <source>
        <dbReference type="ARBA" id="ARBA00009630"/>
    </source>
</evidence>
<dbReference type="PROSITE" id="PS51354">
    <property type="entry name" value="GLUTAREDOXIN_2"/>
    <property type="match status" value="1"/>
</dbReference>
<keyword evidence="5" id="KW-1185">Reference proteome</keyword>
<dbReference type="PRINTS" id="PR00160">
    <property type="entry name" value="GLUTAREDOXIN"/>
</dbReference>
<dbReference type="GO" id="GO:0004362">
    <property type="term" value="F:glutathione-disulfide reductase (NADPH) activity"/>
    <property type="evidence" value="ECO:0007669"/>
    <property type="project" value="UniProtKB-ARBA"/>
</dbReference>
<dbReference type="InterPro" id="IPR036249">
    <property type="entry name" value="Thioredoxin-like_sf"/>
</dbReference>
<feature type="domain" description="Glutaredoxin" evidence="3">
    <location>
        <begin position="148"/>
        <end position="210"/>
    </location>
</feature>
<gene>
    <name evidence="4" type="primary">GRXC1</name>
    <name evidence="4" type="ORF">A0H81_09204</name>
</gene>
<dbReference type="OMA" id="HILSHSM"/>
<dbReference type="SUPFAM" id="SSF52833">
    <property type="entry name" value="Thioredoxin-like"/>
    <property type="match status" value="1"/>
</dbReference>
<dbReference type="GO" id="GO:0034599">
    <property type="term" value="P:cellular response to oxidative stress"/>
    <property type="evidence" value="ECO:0007669"/>
    <property type="project" value="TreeGrafter"/>
</dbReference>
<dbReference type="PANTHER" id="PTHR45694">
    <property type="entry name" value="GLUTAREDOXIN 2"/>
    <property type="match status" value="1"/>
</dbReference>
<evidence type="ECO:0000313" key="5">
    <source>
        <dbReference type="Proteomes" id="UP000092993"/>
    </source>
</evidence>
<keyword evidence="2" id="KW-0812">Transmembrane</keyword>
<dbReference type="NCBIfam" id="TIGR02180">
    <property type="entry name" value="GRX_euk"/>
    <property type="match status" value="1"/>
</dbReference>
<reference evidence="4 5" key="1">
    <citation type="submission" date="2016-03" db="EMBL/GenBank/DDBJ databases">
        <title>Whole genome sequencing of Grifola frondosa 9006-11.</title>
        <authorList>
            <person name="Min B."/>
            <person name="Park H."/>
            <person name="Kim J.-G."/>
            <person name="Cho H."/>
            <person name="Oh Y.-L."/>
            <person name="Kong W.-S."/>
            <person name="Choi I.-G."/>
        </authorList>
    </citation>
    <scope>NUCLEOTIDE SEQUENCE [LARGE SCALE GENOMIC DNA]</scope>
    <source>
        <strain evidence="4 5">9006-11</strain>
    </source>
</reference>
<dbReference type="AlphaFoldDB" id="A0A1C7M1S9"/>
<dbReference type="Gene3D" id="3.40.30.10">
    <property type="entry name" value="Glutaredoxin"/>
    <property type="match status" value="1"/>
</dbReference>
<evidence type="ECO:0000259" key="3">
    <source>
        <dbReference type="Pfam" id="PF00462"/>
    </source>
</evidence>
<accession>A0A1C7M1S9</accession>
<feature type="transmembrane region" description="Helical" evidence="2">
    <location>
        <begin position="20"/>
        <end position="39"/>
    </location>
</feature>
<keyword evidence="2" id="KW-0472">Membrane</keyword>
<dbReference type="OrthoDB" id="423313at2759"/>
<dbReference type="GO" id="GO:0005801">
    <property type="term" value="C:cis-Golgi network"/>
    <property type="evidence" value="ECO:0007669"/>
    <property type="project" value="UniProtKB-ARBA"/>
</dbReference>
<dbReference type="InterPro" id="IPR011899">
    <property type="entry name" value="Glutaredoxin_euk/vir"/>
</dbReference>
<name>A0A1C7M1S9_GRIFR</name>
<dbReference type="Proteomes" id="UP000092993">
    <property type="component" value="Unassembled WGS sequence"/>
</dbReference>
<evidence type="ECO:0000313" key="4">
    <source>
        <dbReference type="EMBL" id="OBZ70880.1"/>
    </source>
</evidence>
<protein>
    <submittedName>
        <fullName evidence="4">Glutaredoxin-C1</fullName>
    </submittedName>
</protein>